<evidence type="ECO:0000259" key="2">
    <source>
        <dbReference type="Pfam" id="PF07814"/>
    </source>
</evidence>
<dbReference type="InterPro" id="IPR039874">
    <property type="entry name" value="WAPL"/>
</dbReference>
<gene>
    <name evidence="3" type="ORF">ZEAMMB73_Zm00001d032575</name>
</gene>
<evidence type="ECO:0000256" key="1">
    <source>
        <dbReference type="ARBA" id="ARBA00006854"/>
    </source>
</evidence>
<sequence length="432" mass="47392">MLNGSNKDVDSCSEDILLKVEEILLSCKEIKPADRDYKRTTRPELCSKWLALLTMEKACLSAVALEDTSDMVLELGGNFKETLRQLGGLDDIFNVMVNCHSELEKLVKDASTTVVEGKEGAPLQSTTLLLKCLKILENATFLSDNNKTHLLSMSRKLSPKCRSLSFVGVILNIVELLSALSLLQKPSTVSRKADPKNTKVCNGACSADSRGLSLLNHHCKCNNSKKKSILLNRRCQYCSSTKSEASHVTLSSSSDVSQSERILNCSSFSSNGTSSGSFGVKHINGASLKLNVRMDRSKAYPVRGSTGWISMKAQTSDWNSREMAKKRRLSENVRTDLSNGGDDPFAFDDIDQEPSNWDLFGPKRKSPQKRAKRTNGEVLDDCGTALMGSPKLCQPEDIYQSVATSGSKVVDESNLLEDCLLASVKVMDHVSF</sequence>
<protein>
    <submittedName>
        <fullName evidence="3">WAPL (Wings apart-like protein regulation of heterochromatin) protein</fullName>
    </submittedName>
</protein>
<dbReference type="PANTHER" id="PTHR22100:SF13">
    <property type="entry name" value="WINGS APART-LIKE PROTEIN HOMOLOG"/>
    <property type="match status" value="1"/>
</dbReference>
<feature type="domain" description="Wings apart-like protein C-terminal" evidence="2">
    <location>
        <begin position="6"/>
        <end position="258"/>
    </location>
</feature>
<comment type="similarity">
    <text evidence="1">Belongs to the WAPL family.</text>
</comment>
<dbReference type="InterPro" id="IPR022771">
    <property type="entry name" value="WAPL_C"/>
</dbReference>
<name>A0A1D6KRU2_MAIZE</name>
<dbReference type="InterPro" id="IPR011989">
    <property type="entry name" value="ARM-like"/>
</dbReference>
<dbReference type="ExpressionAtlas" id="A0A1D6KRU2">
    <property type="expression patterns" value="baseline and differential"/>
</dbReference>
<evidence type="ECO:0000313" key="3">
    <source>
        <dbReference type="EMBL" id="ONM05428.1"/>
    </source>
</evidence>
<reference evidence="3" key="1">
    <citation type="submission" date="2015-12" db="EMBL/GenBank/DDBJ databases">
        <title>Update maize B73 reference genome by single molecule sequencing technologies.</title>
        <authorList>
            <consortium name="Maize Genome Sequencing Project"/>
            <person name="Ware D."/>
        </authorList>
    </citation>
    <scope>NUCLEOTIDE SEQUENCE [LARGE SCALE GENOMIC DNA]</scope>
    <source>
        <tissue evidence="3">Seedling</tissue>
    </source>
</reference>
<dbReference type="PANTHER" id="PTHR22100">
    <property type="entry name" value="WINGS APART-LIKE PROTEIN HOMOLOG"/>
    <property type="match status" value="1"/>
</dbReference>
<accession>A0A1D6KRU2</accession>
<dbReference type="EMBL" id="CM007647">
    <property type="protein sequence ID" value="ONM05428.1"/>
    <property type="molecule type" value="Genomic_DNA"/>
</dbReference>
<dbReference type="AlphaFoldDB" id="A0A1D6KRU2"/>
<proteinExistence type="inferred from homology"/>
<dbReference type="Pfam" id="PF07814">
    <property type="entry name" value="WAPL"/>
    <property type="match status" value="1"/>
</dbReference>
<organism evidence="3">
    <name type="scientific">Zea mays</name>
    <name type="common">Maize</name>
    <dbReference type="NCBI Taxonomy" id="4577"/>
    <lineage>
        <taxon>Eukaryota</taxon>
        <taxon>Viridiplantae</taxon>
        <taxon>Streptophyta</taxon>
        <taxon>Embryophyta</taxon>
        <taxon>Tracheophyta</taxon>
        <taxon>Spermatophyta</taxon>
        <taxon>Magnoliopsida</taxon>
        <taxon>Liliopsida</taxon>
        <taxon>Poales</taxon>
        <taxon>Poaceae</taxon>
        <taxon>PACMAD clade</taxon>
        <taxon>Panicoideae</taxon>
        <taxon>Andropogonodae</taxon>
        <taxon>Andropogoneae</taxon>
        <taxon>Tripsacinae</taxon>
        <taxon>Zea</taxon>
    </lineage>
</organism>
<dbReference type="Gene3D" id="1.25.10.10">
    <property type="entry name" value="Leucine-rich Repeat Variant"/>
    <property type="match status" value="1"/>
</dbReference>